<accession>A0A8D8JZG8</accession>
<dbReference type="AlphaFoldDB" id="A0A8D8JZG8"/>
<reference evidence="2" key="1">
    <citation type="submission" date="2021-05" db="EMBL/GenBank/DDBJ databases">
        <authorList>
            <person name="Alioto T."/>
            <person name="Alioto T."/>
            <person name="Gomez Garrido J."/>
        </authorList>
    </citation>
    <scope>NUCLEOTIDE SEQUENCE</scope>
</reference>
<feature type="region of interest" description="Disordered" evidence="1">
    <location>
        <begin position="22"/>
        <end position="46"/>
    </location>
</feature>
<evidence type="ECO:0000256" key="1">
    <source>
        <dbReference type="SAM" id="MobiDB-lite"/>
    </source>
</evidence>
<dbReference type="EMBL" id="HBUE01300676">
    <property type="protein sequence ID" value="CAG6578762.1"/>
    <property type="molecule type" value="Transcribed_RNA"/>
</dbReference>
<proteinExistence type="predicted"/>
<dbReference type="EMBL" id="HBUE01194692">
    <property type="protein sequence ID" value="CAG6527041.1"/>
    <property type="molecule type" value="Transcribed_RNA"/>
</dbReference>
<protein>
    <submittedName>
        <fullName evidence="2">(northern house mosquito) hypothetical protein</fullName>
    </submittedName>
</protein>
<organism evidence="2">
    <name type="scientific">Culex pipiens</name>
    <name type="common">House mosquito</name>
    <dbReference type="NCBI Taxonomy" id="7175"/>
    <lineage>
        <taxon>Eukaryota</taxon>
        <taxon>Metazoa</taxon>
        <taxon>Ecdysozoa</taxon>
        <taxon>Arthropoda</taxon>
        <taxon>Hexapoda</taxon>
        <taxon>Insecta</taxon>
        <taxon>Pterygota</taxon>
        <taxon>Neoptera</taxon>
        <taxon>Endopterygota</taxon>
        <taxon>Diptera</taxon>
        <taxon>Nematocera</taxon>
        <taxon>Culicoidea</taxon>
        <taxon>Culicidae</taxon>
        <taxon>Culicinae</taxon>
        <taxon>Culicini</taxon>
        <taxon>Culex</taxon>
        <taxon>Culex</taxon>
    </lineage>
</organism>
<name>A0A8D8JZG8_CULPI</name>
<sequence length="118" mass="13076">MDSETKNSRGGDRICQCRSRDGAATGRRMCPAGLGSRTPGGRSERTLGHIGRNLTRCFHRIRTVLSFVTSETTLSKTSSLTLISSFIVLYRLTLCYRQQKDALSFARSPLTTHQHGIT</sequence>
<evidence type="ECO:0000313" key="2">
    <source>
        <dbReference type="EMBL" id="CAG6578762.1"/>
    </source>
</evidence>